<evidence type="ECO:0000313" key="1">
    <source>
        <dbReference type="EMBL" id="CAH1406025.1"/>
    </source>
</evidence>
<evidence type="ECO:0000313" key="2">
    <source>
        <dbReference type="Proteomes" id="UP001152798"/>
    </source>
</evidence>
<protein>
    <submittedName>
        <fullName evidence="1">Uncharacterized protein</fullName>
    </submittedName>
</protein>
<dbReference type="Proteomes" id="UP001152798">
    <property type="component" value="Chromosome 6"/>
</dbReference>
<keyword evidence="2" id="KW-1185">Reference proteome</keyword>
<organism evidence="1 2">
    <name type="scientific">Nezara viridula</name>
    <name type="common">Southern green stink bug</name>
    <name type="synonym">Cimex viridulus</name>
    <dbReference type="NCBI Taxonomy" id="85310"/>
    <lineage>
        <taxon>Eukaryota</taxon>
        <taxon>Metazoa</taxon>
        <taxon>Ecdysozoa</taxon>
        <taxon>Arthropoda</taxon>
        <taxon>Hexapoda</taxon>
        <taxon>Insecta</taxon>
        <taxon>Pterygota</taxon>
        <taxon>Neoptera</taxon>
        <taxon>Paraneoptera</taxon>
        <taxon>Hemiptera</taxon>
        <taxon>Heteroptera</taxon>
        <taxon>Panheteroptera</taxon>
        <taxon>Pentatomomorpha</taxon>
        <taxon>Pentatomoidea</taxon>
        <taxon>Pentatomidae</taxon>
        <taxon>Pentatominae</taxon>
        <taxon>Nezara</taxon>
    </lineage>
</organism>
<gene>
    <name evidence="1" type="ORF">NEZAVI_LOCUS14068</name>
</gene>
<reference evidence="1" key="1">
    <citation type="submission" date="2022-01" db="EMBL/GenBank/DDBJ databases">
        <authorList>
            <person name="King R."/>
        </authorList>
    </citation>
    <scope>NUCLEOTIDE SEQUENCE</scope>
</reference>
<name>A0A9P0HQ80_NEZVI</name>
<sequence>MESMWQWSGSWKTTLTRLNTRCQDSNHGYTKEKRSHTIALCNTFINGLHFSTKDNFTTIESNLPKIAFQKLQALSGYYRRYISPRLDKEAREEPLSLATHVYIARHLPSSLLSSVPMRAYNGSSMGLNGSSVESGPKEI</sequence>
<dbReference type="AlphaFoldDB" id="A0A9P0HQ80"/>
<dbReference type="OrthoDB" id="10545814at2759"/>
<proteinExistence type="predicted"/>
<dbReference type="EMBL" id="OV725082">
    <property type="protein sequence ID" value="CAH1406025.1"/>
    <property type="molecule type" value="Genomic_DNA"/>
</dbReference>
<accession>A0A9P0HQ80</accession>